<dbReference type="AlphaFoldDB" id="D5GK94"/>
<dbReference type="InterPro" id="IPR048680">
    <property type="entry name" value="COG4_N"/>
</dbReference>
<dbReference type="HOGENOM" id="CLU_014853_3_0_1"/>
<evidence type="ECO:0000259" key="10">
    <source>
        <dbReference type="SMART" id="SM00762"/>
    </source>
</evidence>
<keyword evidence="6" id="KW-0333">Golgi apparatus</keyword>
<feature type="domain" description="COG4 transport protein middle alpha-helical bundle" evidence="10">
    <location>
        <begin position="197"/>
        <end position="546"/>
    </location>
</feature>
<evidence type="ECO:0000256" key="5">
    <source>
        <dbReference type="ARBA" id="ARBA00022927"/>
    </source>
</evidence>
<dbReference type="InterPro" id="IPR013167">
    <property type="entry name" value="COG4_M"/>
</dbReference>
<proteinExistence type="inferred from homology"/>
<dbReference type="GO" id="GO:0000139">
    <property type="term" value="C:Golgi membrane"/>
    <property type="evidence" value="ECO:0007669"/>
    <property type="project" value="UniProtKB-SubCell"/>
</dbReference>
<keyword evidence="12" id="KW-1185">Reference proteome</keyword>
<evidence type="ECO:0000313" key="12">
    <source>
        <dbReference type="Proteomes" id="UP000006911"/>
    </source>
</evidence>
<comment type="subcellular location">
    <subcellularLocation>
        <location evidence="1">Golgi apparatus membrane</location>
        <topology evidence="1">Peripheral membrane protein</topology>
    </subcellularLocation>
</comment>
<evidence type="ECO:0000313" key="11">
    <source>
        <dbReference type="EMBL" id="CAZ84937.1"/>
    </source>
</evidence>
<feature type="region of interest" description="Disordered" evidence="9">
    <location>
        <begin position="684"/>
        <end position="704"/>
    </location>
</feature>
<dbReference type="eggNOG" id="KOG0412">
    <property type="taxonomic scope" value="Eukaryota"/>
</dbReference>
<dbReference type="Proteomes" id="UP000006911">
    <property type="component" value="Unassembled WGS sequence"/>
</dbReference>
<reference evidence="11 12" key="1">
    <citation type="journal article" date="2010" name="Nature">
        <title>Perigord black truffle genome uncovers evolutionary origins and mechanisms of symbiosis.</title>
        <authorList>
            <person name="Martin F."/>
            <person name="Kohler A."/>
            <person name="Murat C."/>
            <person name="Balestrini R."/>
            <person name="Coutinho P.M."/>
            <person name="Jaillon O."/>
            <person name="Montanini B."/>
            <person name="Morin E."/>
            <person name="Noel B."/>
            <person name="Percudani R."/>
            <person name="Porcel B."/>
            <person name="Rubini A."/>
            <person name="Amicucci A."/>
            <person name="Amselem J."/>
            <person name="Anthouard V."/>
            <person name="Arcioni S."/>
            <person name="Artiguenave F."/>
            <person name="Aury J.M."/>
            <person name="Ballario P."/>
            <person name="Bolchi A."/>
            <person name="Brenna A."/>
            <person name="Brun A."/>
            <person name="Buee M."/>
            <person name="Cantarel B."/>
            <person name="Chevalier G."/>
            <person name="Couloux A."/>
            <person name="Da Silva C."/>
            <person name="Denoeud F."/>
            <person name="Duplessis S."/>
            <person name="Ghignone S."/>
            <person name="Hilselberger B."/>
            <person name="Iotti M."/>
            <person name="Marcais B."/>
            <person name="Mello A."/>
            <person name="Miranda M."/>
            <person name="Pacioni G."/>
            <person name="Quesneville H."/>
            <person name="Riccioni C."/>
            <person name="Ruotolo R."/>
            <person name="Splivallo R."/>
            <person name="Stocchi V."/>
            <person name="Tisserant E."/>
            <person name="Viscomi A.R."/>
            <person name="Zambonelli A."/>
            <person name="Zampieri E."/>
            <person name="Henrissat B."/>
            <person name="Lebrun M.H."/>
            <person name="Paolocci F."/>
            <person name="Bonfante P."/>
            <person name="Ottonello S."/>
            <person name="Wincker P."/>
        </authorList>
    </citation>
    <scope>NUCLEOTIDE SEQUENCE [LARGE SCALE GENOMIC DNA]</scope>
    <source>
        <strain evidence="11 12">Mel28</strain>
    </source>
</reference>
<evidence type="ECO:0000256" key="9">
    <source>
        <dbReference type="SAM" id="MobiDB-lite"/>
    </source>
</evidence>
<dbReference type="PANTHER" id="PTHR24016">
    <property type="entry name" value="CONSERVED OLIGOMERIC GOLGI COMPLEX SUBUNIT 4"/>
    <property type="match status" value="1"/>
</dbReference>
<dbReference type="InterPro" id="IPR048682">
    <property type="entry name" value="COG4"/>
</dbReference>
<dbReference type="OMA" id="RASECQQ"/>
<dbReference type="GeneID" id="9184866"/>
<evidence type="ECO:0000256" key="4">
    <source>
        <dbReference type="ARBA" id="ARBA00022448"/>
    </source>
</evidence>
<feature type="region of interest" description="Disordered" evidence="9">
    <location>
        <begin position="1"/>
        <end position="38"/>
    </location>
</feature>
<keyword evidence="7" id="KW-0472">Membrane</keyword>
<dbReference type="InParanoid" id="D5GK94"/>
<evidence type="ECO:0000256" key="7">
    <source>
        <dbReference type="ARBA" id="ARBA00023136"/>
    </source>
</evidence>
<evidence type="ECO:0000256" key="2">
    <source>
        <dbReference type="ARBA" id="ARBA00009215"/>
    </source>
</evidence>
<dbReference type="SMART" id="SM00762">
    <property type="entry name" value="Cog4"/>
    <property type="match status" value="1"/>
</dbReference>
<dbReference type="STRING" id="656061.D5GK94"/>
<comment type="similarity">
    <text evidence="2">Belongs to the COG4 family.</text>
</comment>
<dbReference type="KEGG" id="tml:GSTUM_00009434001"/>
<feature type="compositionally biased region" description="Acidic residues" evidence="9">
    <location>
        <begin position="19"/>
        <end position="30"/>
    </location>
</feature>
<dbReference type="Pfam" id="PF08318">
    <property type="entry name" value="COG4_m"/>
    <property type="match status" value="1"/>
</dbReference>
<gene>
    <name evidence="11" type="ORF">GSTUM_00009434001</name>
</gene>
<dbReference type="Pfam" id="PF20663">
    <property type="entry name" value="COG4_N"/>
    <property type="match status" value="1"/>
</dbReference>
<dbReference type="RefSeq" id="XP_002840746.1">
    <property type="nucleotide sequence ID" value="XM_002840700.1"/>
</dbReference>
<protein>
    <recommendedName>
        <fullName evidence="3">Conserved oligomeric Golgi complex subunit 4</fullName>
    </recommendedName>
    <alternativeName>
        <fullName evidence="8">Component of oligomeric Golgi complex 4</fullName>
    </alternativeName>
</protein>
<name>D5GK94_TUBMM</name>
<dbReference type="EMBL" id="FN430337">
    <property type="protein sequence ID" value="CAZ84937.1"/>
    <property type="molecule type" value="Genomic_DNA"/>
</dbReference>
<evidence type="ECO:0000256" key="6">
    <source>
        <dbReference type="ARBA" id="ARBA00023034"/>
    </source>
</evidence>
<keyword evidence="4" id="KW-0813">Transport</keyword>
<dbReference type="GO" id="GO:0015031">
    <property type="term" value="P:protein transport"/>
    <property type="evidence" value="ECO:0007669"/>
    <property type="project" value="UniProtKB-KW"/>
</dbReference>
<evidence type="ECO:0000256" key="8">
    <source>
        <dbReference type="ARBA" id="ARBA00031340"/>
    </source>
</evidence>
<sequence length="846" mass="92861">MTTATNGRNHKPRDRNPYDSDDDSSNEDDFSPPPPDVNSCTTVEELRAALAHLTAQDACIDNKLRTLLLKQSELEHSLTRLDLLRAHLGTQVVAARTLSNTMLSPAATTAQRVSSSVKRLDIEQSRVRATLEVVEQVSELKACVLGVTGSMGAPQDWETAASFLHRAGKIPQEIIRGEFAEEIVPTAEVPDVPSVTLENAAESLCGLFLREFERAAEAADGEKVTRFFKLFPLIGRTDVGLEVYGRYVCQGVAARARDALAAKRQAVADGAGGLGDFFYANAVTRLFEHIANIVEQHGKLIERHYGEGRMGKVIERLQVEADTQGGIIIDTFTDERSIGRKLTDIKSYAFSFLVQSYMPSTRGPMGGPPRSGSPAPSGATHRNSEDEGVDVREVDMLLSEIGVMLGRWSLYCRFLARKCLVGAKTDILPPLAAPPIITNSALYRKVQGRLIVPFNAMMTFFCRRSVEKAFQLDESPSDLSLSLTSPASSSNPPYITSAVDDVMYIVNNLLQRALHTSQRALVSNAISTVGRVLGSDFVGMIQRKMQVECYPKSSSGIPGAPVPDDKILGFLVLLNNLDVASDYTHRLIGTFANASSNIPGVDNNLRVDASNHTVAPLEELFPFQADAAIVRDALKGMETAFEGKAGELINDGIMVFFNQVVKPKLRPLLTEAFRDVEYLVSPEDDENAYPRSNPDGEQEGISSESRDELVKLRFQAGWDTLITPYKRILTEKIFNRLLNTTASYFSKLLEKRIWGYAGRISELGAIRLERDVAGVVGVVVRGGLYGVRDTFARCSQICFVVNMEEDEVGGLFTERAGSGGEDGDGVEWVLEVEERRRARGMVARKR</sequence>
<dbReference type="Gene3D" id="1.20.58.1970">
    <property type="match status" value="1"/>
</dbReference>
<feature type="region of interest" description="Disordered" evidence="9">
    <location>
        <begin position="360"/>
        <end position="387"/>
    </location>
</feature>
<organism evidence="11 12">
    <name type="scientific">Tuber melanosporum (strain Mel28)</name>
    <name type="common">Perigord black truffle</name>
    <dbReference type="NCBI Taxonomy" id="656061"/>
    <lineage>
        <taxon>Eukaryota</taxon>
        <taxon>Fungi</taxon>
        <taxon>Dikarya</taxon>
        <taxon>Ascomycota</taxon>
        <taxon>Pezizomycotina</taxon>
        <taxon>Pezizomycetes</taxon>
        <taxon>Pezizales</taxon>
        <taxon>Tuberaceae</taxon>
        <taxon>Tuber</taxon>
    </lineage>
</organism>
<keyword evidence="5" id="KW-0653">Protein transport</keyword>
<dbReference type="PANTHER" id="PTHR24016:SF0">
    <property type="entry name" value="CONSERVED OLIGOMERIC GOLGI COMPLEX SUBUNIT 4"/>
    <property type="match status" value="1"/>
</dbReference>
<evidence type="ECO:0000256" key="3">
    <source>
        <dbReference type="ARBA" id="ARBA00020975"/>
    </source>
</evidence>
<feature type="compositionally biased region" description="Low complexity" evidence="9">
    <location>
        <begin position="360"/>
        <end position="380"/>
    </location>
</feature>
<evidence type="ECO:0000256" key="1">
    <source>
        <dbReference type="ARBA" id="ARBA00004395"/>
    </source>
</evidence>
<dbReference type="Pfam" id="PF20662">
    <property type="entry name" value="COG4_C"/>
    <property type="match status" value="1"/>
</dbReference>
<dbReference type="InterPro" id="IPR048684">
    <property type="entry name" value="COG4_C"/>
</dbReference>
<dbReference type="FunCoup" id="D5GK94">
    <property type="interactions" value="799"/>
</dbReference>
<accession>D5GK94</accession>